<evidence type="ECO:0000313" key="3">
    <source>
        <dbReference type="RefSeq" id="XP_022593108.2"/>
    </source>
</evidence>
<name>A0A6P5WG86_9EIME</name>
<feature type="region of interest" description="Disordered" evidence="1">
    <location>
        <begin position="44"/>
        <end position="109"/>
    </location>
</feature>
<dbReference type="AlphaFoldDB" id="A0A6P5WG86"/>
<gene>
    <name evidence="3" type="primary">LOC34619490</name>
</gene>
<sequence>MKTIPLLNITPKPQESLGQGSISMAAPCCLTGAVAHEASGNAAPQVLPAAPDTASATSRDFFHAQQKQQQQQVAQVGASSASLSASGALRGPLPSSLQASPAALEPASPAALEPALPAAPSEIGDLAATASHGQRRRPWNKGRPWSAEERQKIAVGTRRAMEALRARRPPKPPPPKKEKKPRVVHDTTSRSSACLLSAAHLAKLSECLRERWRNEQTRKILIEALRSRRQSEETRRRIAAKIRDKWKDAEYMQRVCQAMARANSSNERRQKISQALKLKWQDEAFRARMRSRRLPFSDERRRRLSEAIARLWHGNAAYREKTLSGIRRHLSSRTTRESRQSYKDSLFQNSLTGGGRLWSSMYTRLVAQHQQRQEQVQ</sequence>
<accession>A0A6P5WG86</accession>
<dbReference type="Proteomes" id="UP000515125">
    <property type="component" value="Unplaced"/>
</dbReference>
<feature type="region of interest" description="Disordered" evidence="1">
    <location>
        <begin position="128"/>
        <end position="190"/>
    </location>
</feature>
<protein>
    <submittedName>
        <fullName evidence="3">Uncharacterized protein LOC34619490</fullName>
    </submittedName>
</protein>
<reference evidence="3" key="1">
    <citation type="submission" date="2025-08" db="UniProtKB">
        <authorList>
            <consortium name="RefSeq"/>
        </authorList>
    </citation>
    <scope>IDENTIFICATION</scope>
</reference>
<dbReference type="OrthoDB" id="385031at2759"/>
<feature type="compositionally biased region" description="Low complexity" evidence="1">
    <location>
        <begin position="64"/>
        <end position="109"/>
    </location>
</feature>
<evidence type="ECO:0000313" key="2">
    <source>
        <dbReference type="Proteomes" id="UP000515125"/>
    </source>
</evidence>
<proteinExistence type="predicted"/>
<dbReference type="RefSeq" id="XP_022593108.2">
    <property type="nucleotide sequence ID" value="XM_022732781.2"/>
</dbReference>
<evidence type="ECO:0000256" key="1">
    <source>
        <dbReference type="SAM" id="MobiDB-lite"/>
    </source>
</evidence>
<dbReference type="GeneID" id="34619490"/>
<keyword evidence="2" id="KW-1185">Reference proteome</keyword>
<organism evidence="2 3">
    <name type="scientific">Cyclospora cayetanensis</name>
    <dbReference type="NCBI Taxonomy" id="88456"/>
    <lineage>
        <taxon>Eukaryota</taxon>
        <taxon>Sar</taxon>
        <taxon>Alveolata</taxon>
        <taxon>Apicomplexa</taxon>
        <taxon>Conoidasida</taxon>
        <taxon>Coccidia</taxon>
        <taxon>Eucoccidiorida</taxon>
        <taxon>Eimeriorina</taxon>
        <taxon>Eimeriidae</taxon>
        <taxon>Cyclospora</taxon>
    </lineage>
</organism>